<dbReference type="GeneID" id="9988856"/>
<dbReference type="CDD" id="cd00090">
    <property type="entry name" value="HTH_ARSR"/>
    <property type="match status" value="1"/>
</dbReference>
<dbReference type="EMBL" id="RZHH01000003">
    <property type="protein sequence ID" value="RYJ08230.1"/>
    <property type="molecule type" value="Genomic_DNA"/>
</dbReference>
<organism evidence="1 2">
    <name type="scientific">Halogeometricum borinquense</name>
    <dbReference type="NCBI Taxonomy" id="60847"/>
    <lineage>
        <taxon>Archaea</taxon>
        <taxon>Methanobacteriati</taxon>
        <taxon>Methanobacteriota</taxon>
        <taxon>Stenosarchaea group</taxon>
        <taxon>Halobacteria</taxon>
        <taxon>Halobacteriales</taxon>
        <taxon>Haloferacaceae</taxon>
        <taxon>Halogeometricum</taxon>
    </lineage>
</organism>
<dbReference type="RefSeq" id="WP_006054564.1">
    <property type="nucleotide sequence ID" value="NZ_RZHH01000003.1"/>
</dbReference>
<dbReference type="Pfam" id="PF12840">
    <property type="entry name" value="HTH_20"/>
    <property type="match status" value="1"/>
</dbReference>
<dbReference type="Gene3D" id="1.10.10.10">
    <property type="entry name" value="Winged helix-like DNA-binding domain superfamily/Winged helix DNA-binding domain"/>
    <property type="match status" value="1"/>
</dbReference>
<name>A0A482T0S5_9EURY</name>
<dbReference type="Proteomes" id="UP000294028">
    <property type="component" value="Unassembled WGS sequence"/>
</dbReference>
<sequence>MSLLSSLRSEPESSQEGPLRILDVDDDEADAVFDALSSKTTRMILAELHRSPSTPTELADQTETSIQNAMYHLEKLEETDLARVVDTQYSSRGKEMQIYAPSENAAVVFIGTDDRKDGLFSMFKRFLGAIGVIALIGVVLQATTSVLEAVQQIPEGQVASSPNSLVAFAGAITTLVVSYVSNDDSQSPNSRDTSPVLDPMTRKTLLTTIVLLTGVCATPVALAYSPAVSGEYYTSTTPAETTGSEANAGVPDVSDETVHVVVKGGNPDVREALSDQLVTKFNERGATVEQHETIRSVSGSLFVVQLTDSNVDAGGLTPSANFTTYFTYVEYGNATVARTVLAHEQTSDIGPPLFQKDLPGRIAVGSFVFERGSPDLTSALNTIKRGGGDPAVFTSEVGAAAANSSVDQAFDKRLWT</sequence>
<dbReference type="InterPro" id="IPR011991">
    <property type="entry name" value="ArsR-like_HTH"/>
</dbReference>
<dbReference type="SUPFAM" id="SSF46785">
    <property type="entry name" value="Winged helix' DNA-binding domain"/>
    <property type="match status" value="1"/>
</dbReference>
<evidence type="ECO:0000313" key="1">
    <source>
        <dbReference type="EMBL" id="RYJ08230.1"/>
    </source>
</evidence>
<proteinExistence type="predicted"/>
<accession>A0A482T0S5</accession>
<dbReference type="InterPro" id="IPR036388">
    <property type="entry name" value="WH-like_DNA-bd_sf"/>
</dbReference>
<protein>
    <submittedName>
        <fullName evidence="1">ArsR family transcriptional regulator</fullName>
    </submittedName>
</protein>
<dbReference type="AlphaFoldDB" id="A0A482T0S5"/>
<gene>
    <name evidence="1" type="ORF">ELS19_16840</name>
</gene>
<reference evidence="1 2" key="1">
    <citation type="submission" date="2018-12" db="EMBL/GenBank/DDBJ databases">
        <title>Genome analysis provides insights into bioremediation potentialities of Halogeometricum borinquense strain N11.</title>
        <authorList>
            <person name="Najjari A."/>
            <person name="Youssef N."/>
            <person name="Fhoula I."/>
            <person name="Ben Dhia O."/>
            <person name="Mahjoubi M."/>
            <person name="Ouzari H.I."/>
            <person name="Cherif A."/>
        </authorList>
    </citation>
    <scope>NUCLEOTIDE SEQUENCE [LARGE SCALE GENOMIC DNA]</scope>
    <source>
        <strain evidence="1 2">N11</strain>
    </source>
</reference>
<comment type="caution">
    <text evidence="1">The sequence shown here is derived from an EMBL/GenBank/DDBJ whole genome shotgun (WGS) entry which is preliminary data.</text>
</comment>
<dbReference type="InterPro" id="IPR036390">
    <property type="entry name" value="WH_DNA-bd_sf"/>
</dbReference>
<evidence type="ECO:0000313" key="2">
    <source>
        <dbReference type="Proteomes" id="UP000294028"/>
    </source>
</evidence>